<accession>A0ACB5T8D2</accession>
<evidence type="ECO:0000313" key="2">
    <source>
        <dbReference type="Proteomes" id="UP001165064"/>
    </source>
</evidence>
<organism evidence="1 2">
    <name type="scientific">Ambrosiozyma monospora</name>
    <name type="common">Yeast</name>
    <name type="synonym">Endomycopsis monosporus</name>
    <dbReference type="NCBI Taxonomy" id="43982"/>
    <lineage>
        <taxon>Eukaryota</taxon>
        <taxon>Fungi</taxon>
        <taxon>Dikarya</taxon>
        <taxon>Ascomycota</taxon>
        <taxon>Saccharomycotina</taxon>
        <taxon>Pichiomycetes</taxon>
        <taxon>Pichiales</taxon>
        <taxon>Pichiaceae</taxon>
        <taxon>Ambrosiozyma</taxon>
    </lineage>
</organism>
<dbReference type="EMBL" id="BSXS01004850">
    <property type="protein sequence ID" value="GME83587.1"/>
    <property type="molecule type" value="Genomic_DNA"/>
</dbReference>
<protein>
    <submittedName>
        <fullName evidence="1">Unnamed protein product</fullName>
    </submittedName>
</protein>
<dbReference type="Proteomes" id="UP001165064">
    <property type="component" value="Unassembled WGS sequence"/>
</dbReference>
<proteinExistence type="predicted"/>
<keyword evidence="2" id="KW-1185">Reference proteome</keyword>
<reference evidence="1" key="1">
    <citation type="submission" date="2023-04" db="EMBL/GenBank/DDBJ databases">
        <title>Ambrosiozyma monospora NBRC 10751.</title>
        <authorList>
            <person name="Ichikawa N."/>
            <person name="Sato H."/>
            <person name="Tonouchi N."/>
        </authorList>
    </citation>
    <scope>NUCLEOTIDE SEQUENCE</scope>
    <source>
        <strain evidence="1">NBRC 10751</strain>
    </source>
</reference>
<evidence type="ECO:0000313" key="1">
    <source>
        <dbReference type="EMBL" id="GME83587.1"/>
    </source>
</evidence>
<sequence>MSWNAYTDNLIATGKLDKAGIYGLDGSEWATSNLKLAASEAQELIQGFTDPSNLYSTGLHIEGKKNVCLKAEPESIYGKLDAEGIIAVKTKQAVLVAHYPAGVQAGEAAKIVEQLGEYLRGTGY</sequence>
<name>A0ACB5T8D2_AMBMO</name>
<gene>
    <name evidence="1" type="ORF">Amon02_000627000</name>
</gene>
<comment type="caution">
    <text evidence="1">The sequence shown here is derived from an EMBL/GenBank/DDBJ whole genome shotgun (WGS) entry which is preliminary data.</text>
</comment>